<evidence type="ECO:0000313" key="3">
    <source>
        <dbReference type="Proteomes" id="UP000030745"/>
    </source>
</evidence>
<evidence type="ECO:0000256" key="1">
    <source>
        <dbReference type="SAM" id="Phobius"/>
    </source>
</evidence>
<feature type="transmembrane region" description="Helical" evidence="1">
    <location>
        <begin position="207"/>
        <end position="226"/>
    </location>
</feature>
<dbReference type="RefSeq" id="XP_012209303.1">
    <property type="nucleotide sequence ID" value="XM_012353913.1"/>
</dbReference>
<dbReference type="VEuPathDB" id="FungiDB:SPRG_14580"/>
<dbReference type="OrthoDB" id="10377523at2759"/>
<organism evidence="2 3">
    <name type="scientific">Saprolegnia parasitica (strain CBS 223.65)</name>
    <dbReference type="NCBI Taxonomy" id="695850"/>
    <lineage>
        <taxon>Eukaryota</taxon>
        <taxon>Sar</taxon>
        <taxon>Stramenopiles</taxon>
        <taxon>Oomycota</taxon>
        <taxon>Saprolegniomycetes</taxon>
        <taxon>Saprolegniales</taxon>
        <taxon>Saprolegniaceae</taxon>
        <taxon>Saprolegnia</taxon>
    </lineage>
</organism>
<feature type="transmembrane region" description="Helical" evidence="1">
    <location>
        <begin position="34"/>
        <end position="61"/>
    </location>
</feature>
<dbReference type="OMA" id="TIAHFVL"/>
<keyword evidence="3" id="KW-1185">Reference proteome</keyword>
<feature type="transmembrane region" description="Helical" evidence="1">
    <location>
        <begin position="110"/>
        <end position="129"/>
    </location>
</feature>
<proteinExistence type="predicted"/>
<evidence type="ECO:0000313" key="2">
    <source>
        <dbReference type="EMBL" id="KDO20000.1"/>
    </source>
</evidence>
<reference evidence="2 3" key="1">
    <citation type="journal article" date="2013" name="PLoS Genet.">
        <title>Distinctive expansion of potential virulence genes in the genome of the oomycete fish pathogen Saprolegnia parasitica.</title>
        <authorList>
            <person name="Jiang R.H."/>
            <person name="de Bruijn I."/>
            <person name="Haas B.J."/>
            <person name="Belmonte R."/>
            <person name="Lobach L."/>
            <person name="Christie J."/>
            <person name="van den Ackerveken G."/>
            <person name="Bottin A."/>
            <person name="Bulone V."/>
            <person name="Diaz-Moreno S.M."/>
            <person name="Dumas B."/>
            <person name="Fan L."/>
            <person name="Gaulin E."/>
            <person name="Govers F."/>
            <person name="Grenville-Briggs L.J."/>
            <person name="Horner N.R."/>
            <person name="Levin J.Z."/>
            <person name="Mammella M."/>
            <person name="Meijer H.J."/>
            <person name="Morris P."/>
            <person name="Nusbaum C."/>
            <person name="Oome S."/>
            <person name="Phillips A.J."/>
            <person name="van Rooyen D."/>
            <person name="Rzeszutek E."/>
            <person name="Saraiva M."/>
            <person name="Secombes C.J."/>
            <person name="Seidl M.F."/>
            <person name="Snel B."/>
            <person name="Stassen J.H."/>
            <person name="Sykes S."/>
            <person name="Tripathy S."/>
            <person name="van den Berg H."/>
            <person name="Vega-Arreguin J.C."/>
            <person name="Wawra S."/>
            <person name="Young S.K."/>
            <person name="Zeng Q."/>
            <person name="Dieguez-Uribeondo J."/>
            <person name="Russ C."/>
            <person name="Tyler B.M."/>
            <person name="van West P."/>
        </authorList>
    </citation>
    <scope>NUCLEOTIDE SEQUENCE [LARGE SCALE GENOMIC DNA]</scope>
    <source>
        <strain evidence="2 3">CBS 223.65</strain>
    </source>
</reference>
<keyword evidence="1" id="KW-0472">Membrane</keyword>
<accession>A0A067BT42</accession>
<dbReference type="GeneID" id="24136377"/>
<keyword evidence="1" id="KW-0812">Transmembrane</keyword>
<keyword evidence="1" id="KW-1133">Transmembrane helix</keyword>
<name>A0A067BT42_SAPPC</name>
<dbReference type="KEGG" id="spar:SPRG_14580"/>
<dbReference type="Proteomes" id="UP000030745">
    <property type="component" value="Unassembled WGS sequence"/>
</dbReference>
<dbReference type="AlphaFoldDB" id="A0A067BT42"/>
<gene>
    <name evidence="2" type="ORF">SPRG_14580</name>
</gene>
<feature type="transmembrane region" description="Helical" evidence="1">
    <location>
        <begin position="136"/>
        <end position="159"/>
    </location>
</feature>
<sequence>MGRVECEVSTPHAWSNQWDIGVYERYARLTPVKITFVAAALVALIVGGTEIFSGAACIHSIQRSTYATCFDGSFDRQRGAPNMDISLLLDNNGSTGALRIEGGWPDGLTIAHFVLTCLGFLTTYIILGLSTVSAMLAWAVFAVAFAVLTVADGFTLHAWSRTYCRNTSLPAIVNQLAVTTPAQADLVQKILTANATSVNVVCQSATSTFLVALLAVCALSASVAVYSTHADRSMYIAELSEDTYIECQ</sequence>
<protein>
    <submittedName>
        <fullName evidence="2">Uncharacterized protein</fullName>
    </submittedName>
</protein>
<dbReference type="EMBL" id="KK583327">
    <property type="protein sequence ID" value="KDO20000.1"/>
    <property type="molecule type" value="Genomic_DNA"/>
</dbReference>